<keyword evidence="1" id="KW-0862">Zinc</keyword>
<organism evidence="5">
    <name type="scientific">Rhodosorus marinus</name>
    <dbReference type="NCBI Taxonomy" id="101924"/>
    <lineage>
        <taxon>Eukaryota</taxon>
        <taxon>Rhodophyta</taxon>
        <taxon>Stylonematophyceae</taxon>
        <taxon>Stylonematales</taxon>
        <taxon>Stylonemataceae</taxon>
        <taxon>Rhodosorus</taxon>
    </lineage>
</organism>
<dbReference type="AlphaFoldDB" id="A0A7S3A6Z8"/>
<dbReference type="InterPro" id="IPR001841">
    <property type="entry name" value="Znf_RING"/>
</dbReference>
<reference evidence="5" key="1">
    <citation type="submission" date="2021-01" db="EMBL/GenBank/DDBJ databases">
        <authorList>
            <person name="Corre E."/>
            <person name="Pelletier E."/>
            <person name="Niang G."/>
            <person name="Scheremetjew M."/>
            <person name="Finn R."/>
            <person name="Kale V."/>
            <person name="Holt S."/>
            <person name="Cochrane G."/>
            <person name="Meng A."/>
            <person name="Brown T."/>
            <person name="Cohen L."/>
        </authorList>
    </citation>
    <scope>NUCLEOTIDE SEQUENCE</scope>
    <source>
        <strain evidence="5">CCMP 769</strain>
    </source>
</reference>
<keyword evidence="3" id="KW-1133">Transmembrane helix</keyword>
<dbReference type="InterPro" id="IPR013083">
    <property type="entry name" value="Znf_RING/FYVE/PHD"/>
</dbReference>
<proteinExistence type="predicted"/>
<sequence>MSEMAFFLMLGIAAGLVGGGIGLMVYYVSAKTGDRRAARNRARFNAIRDHRNGLAVHPEAYSGHPSSSRYTGPTQKDIDTYMQGISRPEPEVDEEIGDCGVCLDELSAETSGVFLSPTCKHNYHLQCVGKWVFTRSSLQCPYCQLPFESNGESLPFSNIPKFPPANRTPTAGSERSEA</sequence>
<keyword evidence="3" id="KW-0472">Membrane</keyword>
<dbReference type="EMBL" id="HBHW01041112">
    <property type="protein sequence ID" value="CAE0063550.1"/>
    <property type="molecule type" value="Transcribed_RNA"/>
</dbReference>
<feature type="transmembrane region" description="Helical" evidence="3">
    <location>
        <begin position="6"/>
        <end position="29"/>
    </location>
</feature>
<dbReference type="SMART" id="SM00184">
    <property type="entry name" value="RING"/>
    <property type="match status" value="1"/>
</dbReference>
<protein>
    <recommendedName>
        <fullName evidence="4">RING-type domain-containing protein</fullName>
    </recommendedName>
</protein>
<evidence type="ECO:0000256" key="3">
    <source>
        <dbReference type="SAM" id="Phobius"/>
    </source>
</evidence>
<name>A0A7S3A6Z8_9RHOD</name>
<dbReference type="Pfam" id="PF13639">
    <property type="entry name" value="zf-RING_2"/>
    <property type="match status" value="1"/>
</dbReference>
<feature type="compositionally biased region" description="Polar residues" evidence="2">
    <location>
        <begin position="167"/>
        <end position="178"/>
    </location>
</feature>
<feature type="domain" description="RING-type" evidence="4">
    <location>
        <begin position="99"/>
        <end position="144"/>
    </location>
</feature>
<accession>A0A7S3A6Z8</accession>
<dbReference type="Gene3D" id="3.30.40.10">
    <property type="entry name" value="Zinc/RING finger domain, C3HC4 (zinc finger)"/>
    <property type="match status" value="1"/>
</dbReference>
<dbReference type="GO" id="GO:0008270">
    <property type="term" value="F:zinc ion binding"/>
    <property type="evidence" value="ECO:0007669"/>
    <property type="project" value="UniProtKB-KW"/>
</dbReference>
<feature type="region of interest" description="Disordered" evidence="2">
    <location>
        <begin position="156"/>
        <end position="178"/>
    </location>
</feature>
<evidence type="ECO:0000256" key="2">
    <source>
        <dbReference type="SAM" id="MobiDB-lite"/>
    </source>
</evidence>
<keyword evidence="1" id="KW-0863">Zinc-finger</keyword>
<evidence type="ECO:0000259" key="4">
    <source>
        <dbReference type="PROSITE" id="PS50089"/>
    </source>
</evidence>
<gene>
    <name evidence="5" type="ORF">RMAR00112_LOCUS31622</name>
</gene>
<dbReference type="SUPFAM" id="SSF57850">
    <property type="entry name" value="RING/U-box"/>
    <property type="match status" value="1"/>
</dbReference>
<keyword evidence="3" id="KW-0812">Transmembrane</keyword>
<dbReference type="PANTHER" id="PTHR45676">
    <property type="entry name" value="RING-H2 FINGER PROTEIN ATL51-RELATED"/>
    <property type="match status" value="1"/>
</dbReference>
<evidence type="ECO:0000256" key="1">
    <source>
        <dbReference type="PROSITE-ProRule" id="PRU00175"/>
    </source>
</evidence>
<evidence type="ECO:0000313" key="5">
    <source>
        <dbReference type="EMBL" id="CAE0063550.1"/>
    </source>
</evidence>
<dbReference type="GO" id="GO:0016567">
    <property type="term" value="P:protein ubiquitination"/>
    <property type="evidence" value="ECO:0007669"/>
    <property type="project" value="TreeGrafter"/>
</dbReference>
<dbReference type="PANTHER" id="PTHR45676:SF159">
    <property type="entry name" value="RING-H2 FINGER PROTEIN ATL51"/>
    <property type="match status" value="1"/>
</dbReference>
<dbReference type="PROSITE" id="PS50089">
    <property type="entry name" value="ZF_RING_2"/>
    <property type="match status" value="1"/>
</dbReference>
<keyword evidence="1" id="KW-0479">Metal-binding</keyword>